<dbReference type="Pfam" id="PF07859">
    <property type="entry name" value="Abhydrolase_3"/>
    <property type="match status" value="1"/>
</dbReference>
<accession>A0A1H0KKH8</accession>
<evidence type="ECO:0000256" key="1">
    <source>
        <dbReference type="ARBA" id="ARBA00022801"/>
    </source>
</evidence>
<dbReference type="EMBL" id="FNIT01000008">
    <property type="protein sequence ID" value="SDO56232.1"/>
    <property type="molecule type" value="Genomic_DNA"/>
</dbReference>
<dbReference type="Proteomes" id="UP000198793">
    <property type="component" value="Unassembled WGS sequence"/>
</dbReference>
<sequence length="333" mass="35843">MTDEKLIAAAPFALEAGDAELKRINAEIESFQASMPSAWDLPLETVRQARREGRGVFPGLQPDPDASIVSVRGRAGHPIPLRILRPATRAAIGTYLHIHGGGWVFGEATENDARLRRLVEATGLVSVSVDYRLAPEHPFPAAPDDCEDAALALLRGEVDGAPTGRLAIGGESAGAHLSVLVLLRLRDLHDQTPFHAANLVAGAYDLSLTPSVRSFGSERLVLNTQDVVEFVQRFVPDSLALRDPAVSPLFAGLERLPPALFGVGTRDLLLDDTLFMAARWLAAGNRTELDVQPDGCHVYQAFASEAARRSEALMAAFLLRHLGDASSRVLSQD</sequence>
<protein>
    <submittedName>
        <fullName evidence="3">Acetyl esterase/lipase</fullName>
    </submittedName>
</protein>
<proteinExistence type="predicted"/>
<organism evidence="3 4">
    <name type="scientific">Aureimonas jatrophae</name>
    <dbReference type="NCBI Taxonomy" id="1166073"/>
    <lineage>
        <taxon>Bacteria</taxon>
        <taxon>Pseudomonadati</taxon>
        <taxon>Pseudomonadota</taxon>
        <taxon>Alphaproteobacteria</taxon>
        <taxon>Hyphomicrobiales</taxon>
        <taxon>Aurantimonadaceae</taxon>
        <taxon>Aureimonas</taxon>
    </lineage>
</organism>
<dbReference type="InterPro" id="IPR029058">
    <property type="entry name" value="AB_hydrolase_fold"/>
</dbReference>
<dbReference type="RefSeq" id="WP_090675407.1">
    <property type="nucleotide sequence ID" value="NZ_FNIT01000008.1"/>
</dbReference>
<dbReference type="PANTHER" id="PTHR48081">
    <property type="entry name" value="AB HYDROLASE SUPERFAMILY PROTEIN C4A8.06C"/>
    <property type="match status" value="1"/>
</dbReference>
<dbReference type="SUPFAM" id="SSF53474">
    <property type="entry name" value="alpha/beta-Hydrolases"/>
    <property type="match status" value="1"/>
</dbReference>
<dbReference type="OrthoDB" id="9806180at2"/>
<dbReference type="InterPro" id="IPR050300">
    <property type="entry name" value="GDXG_lipolytic_enzyme"/>
</dbReference>
<keyword evidence="1" id="KW-0378">Hydrolase</keyword>
<keyword evidence="4" id="KW-1185">Reference proteome</keyword>
<evidence type="ECO:0000313" key="3">
    <source>
        <dbReference type="EMBL" id="SDO56232.1"/>
    </source>
</evidence>
<evidence type="ECO:0000259" key="2">
    <source>
        <dbReference type="Pfam" id="PF07859"/>
    </source>
</evidence>
<gene>
    <name evidence="3" type="ORF">SAMN05192530_10812</name>
</gene>
<dbReference type="STRING" id="1166073.SAMN05192530_10812"/>
<name>A0A1H0KKH8_9HYPH</name>
<dbReference type="PANTHER" id="PTHR48081:SF8">
    <property type="entry name" value="ALPHA_BETA HYDROLASE FOLD-3 DOMAIN-CONTAINING PROTEIN-RELATED"/>
    <property type="match status" value="1"/>
</dbReference>
<dbReference type="AlphaFoldDB" id="A0A1H0KKH8"/>
<dbReference type="InterPro" id="IPR013094">
    <property type="entry name" value="AB_hydrolase_3"/>
</dbReference>
<feature type="domain" description="Alpha/beta hydrolase fold-3" evidence="2">
    <location>
        <begin position="96"/>
        <end position="300"/>
    </location>
</feature>
<reference evidence="3 4" key="1">
    <citation type="submission" date="2016-10" db="EMBL/GenBank/DDBJ databases">
        <authorList>
            <person name="de Groot N.N."/>
        </authorList>
    </citation>
    <scope>NUCLEOTIDE SEQUENCE [LARGE SCALE GENOMIC DNA]</scope>
    <source>
        <strain evidence="4">L7-484,KACC 16230,DSM 25025</strain>
    </source>
</reference>
<dbReference type="Gene3D" id="3.40.50.1820">
    <property type="entry name" value="alpha/beta hydrolase"/>
    <property type="match status" value="1"/>
</dbReference>
<dbReference type="GO" id="GO:0016787">
    <property type="term" value="F:hydrolase activity"/>
    <property type="evidence" value="ECO:0007669"/>
    <property type="project" value="UniProtKB-KW"/>
</dbReference>
<evidence type="ECO:0000313" key="4">
    <source>
        <dbReference type="Proteomes" id="UP000198793"/>
    </source>
</evidence>